<dbReference type="KEGG" id="aja:AJAP_15315"/>
<sequence length="99" mass="10771">MTIEQQSPASVFGTVAELLKELVGDTDVLGIEITPQTTFHEDLQLESIDLVTFASILAEFFGADVNLAEFLAEKDLDDVIELRVGDIADYVAARLGERG</sequence>
<accession>A0A075UTW4</accession>
<name>A0A075UTW4_9PSEU</name>
<dbReference type="Proteomes" id="UP000028492">
    <property type="component" value="Chromosome"/>
</dbReference>
<dbReference type="AlphaFoldDB" id="A0A075UTW4"/>
<gene>
    <name evidence="2" type="ORF">AJAP_15315</name>
</gene>
<feature type="domain" description="Carrier" evidence="1">
    <location>
        <begin position="27"/>
        <end position="81"/>
    </location>
</feature>
<dbReference type="Gene3D" id="1.10.1200.10">
    <property type="entry name" value="ACP-like"/>
    <property type="match status" value="1"/>
</dbReference>
<proteinExistence type="predicted"/>
<evidence type="ECO:0000313" key="2">
    <source>
        <dbReference type="EMBL" id="AIG75939.1"/>
    </source>
</evidence>
<evidence type="ECO:0000259" key="1">
    <source>
        <dbReference type="Pfam" id="PF00550"/>
    </source>
</evidence>
<keyword evidence="3" id="KW-1185">Reference proteome</keyword>
<organism evidence="2 3">
    <name type="scientific">Amycolatopsis japonica</name>
    <dbReference type="NCBI Taxonomy" id="208439"/>
    <lineage>
        <taxon>Bacteria</taxon>
        <taxon>Bacillati</taxon>
        <taxon>Actinomycetota</taxon>
        <taxon>Actinomycetes</taxon>
        <taxon>Pseudonocardiales</taxon>
        <taxon>Pseudonocardiaceae</taxon>
        <taxon>Amycolatopsis</taxon>
        <taxon>Amycolatopsis japonica group</taxon>
    </lineage>
</organism>
<dbReference type="Pfam" id="PF00550">
    <property type="entry name" value="PP-binding"/>
    <property type="match status" value="1"/>
</dbReference>
<dbReference type="eggNOG" id="COG0236">
    <property type="taxonomic scope" value="Bacteria"/>
</dbReference>
<dbReference type="SUPFAM" id="SSF47336">
    <property type="entry name" value="ACP-like"/>
    <property type="match status" value="1"/>
</dbReference>
<dbReference type="RefSeq" id="WP_038511975.1">
    <property type="nucleotide sequence ID" value="NZ_CP008953.1"/>
</dbReference>
<dbReference type="STRING" id="208439.AJAP_15315"/>
<dbReference type="InterPro" id="IPR009081">
    <property type="entry name" value="PP-bd_ACP"/>
</dbReference>
<dbReference type="InterPro" id="IPR036736">
    <property type="entry name" value="ACP-like_sf"/>
</dbReference>
<dbReference type="EMBL" id="CP008953">
    <property type="protein sequence ID" value="AIG75939.1"/>
    <property type="molecule type" value="Genomic_DNA"/>
</dbReference>
<reference evidence="2 3" key="1">
    <citation type="journal article" date="2014" name="J. Biotechnol.">
        <title>Complete genome sequence of the actinobacterium Amycolatopsis japonica MG417-CF17(T) (=DSM 44213T) producing (S,S)-N,N'-ethylenediaminedisuccinic acid.</title>
        <authorList>
            <person name="Stegmann E."/>
            <person name="Albersmeier A."/>
            <person name="Spohn M."/>
            <person name="Gert H."/>
            <person name="Weber T."/>
            <person name="Wohlleben W."/>
            <person name="Kalinowski J."/>
            <person name="Ruckert C."/>
        </authorList>
    </citation>
    <scope>NUCLEOTIDE SEQUENCE [LARGE SCALE GENOMIC DNA]</scope>
    <source>
        <strain evidence="3">MG417-CF17 (DSM 44213)</strain>
    </source>
</reference>
<protein>
    <recommendedName>
        <fullName evidence="1">Carrier domain-containing protein</fullName>
    </recommendedName>
</protein>
<dbReference type="HOGENOM" id="CLU_166206_0_0_11"/>
<evidence type="ECO:0000313" key="3">
    <source>
        <dbReference type="Proteomes" id="UP000028492"/>
    </source>
</evidence>